<feature type="region of interest" description="Disordered" evidence="1">
    <location>
        <begin position="39"/>
        <end position="71"/>
    </location>
</feature>
<organism evidence="3 4">
    <name type="scientific">Olea europaea subsp. europaea</name>
    <dbReference type="NCBI Taxonomy" id="158383"/>
    <lineage>
        <taxon>Eukaryota</taxon>
        <taxon>Viridiplantae</taxon>
        <taxon>Streptophyta</taxon>
        <taxon>Embryophyta</taxon>
        <taxon>Tracheophyta</taxon>
        <taxon>Spermatophyta</taxon>
        <taxon>Magnoliopsida</taxon>
        <taxon>eudicotyledons</taxon>
        <taxon>Gunneridae</taxon>
        <taxon>Pentapetalae</taxon>
        <taxon>asterids</taxon>
        <taxon>lamiids</taxon>
        <taxon>Lamiales</taxon>
        <taxon>Oleaceae</taxon>
        <taxon>Oleeae</taxon>
        <taxon>Olea</taxon>
    </lineage>
</organism>
<dbReference type="OrthoDB" id="1736696at2759"/>
<proteinExistence type="predicted"/>
<feature type="signal peptide" evidence="2">
    <location>
        <begin position="1"/>
        <end position="22"/>
    </location>
</feature>
<keyword evidence="4" id="KW-1185">Reference proteome</keyword>
<dbReference type="AlphaFoldDB" id="A0A8S0S2X7"/>
<name>A0A8S0S2X7_OLEEU</name>
<evidence type="ECO:0000256" key="1">
    <source>
        <dbReference type="SAM" id="MobiDB-lite"/>
    </source>
</evidence>
<protein>
    <submittedName>
        <fullName evidence="3">Beta-glucosidase 3B-like</fullName>
    </submittedName>
</protein>
<sequence>MGMARLAMRMMILVLKCFWAEAEYVKYKDPKQPLKVSIKDLGRGGGKGRKEVVADGGRVSRDKGHMGNPLSASPFPNPFFLFN</sequence>
<evidence type="ECO:0000313" key="3">
    <source>
        <dbReference type="EMBL" id="CAA2985730.1"/>
    </source>
</evidence>
<feature type="compositionally biased region" description="Basic and acidic residues" evidence="1">
    <location>
        <begin position="39"/>
        <end position="65"/>
    </location>
</feature>
<reference evidence="3 4" key="1">
    <citation type="submission" date="2019-12" db="EMBL/GenBank/DDBJ databases">
        <authorList>
            <person name="Alioto T."/>
            <person name="Alioto T."/>
            <person name="Gomez Garrido J."/>
        </authorList>
    </citation>
    <scope>NUCLEOTIDE SEQUENCE [LARGE SCALE GENOMIC DNA]</scope>
</reference>
<dbReference type="Gramene" id="OE9A060862T1">
    <property type="protein sequence ID" value="OE9A060862C1"/>
    <property type="gene ID" value="OE9A060862"/>
</dbReference>
<accession>A0A8S0S2X7</accession>
<gene>
    <name evidence="3" type="ORF">OLEA9_A060862</name>
</gene>
<dbReference type="EMBL" id="CACTIH010003825">
    <property type="protein sequence ID" value="CAA2985730.1"/>
    <property type="molecule type" value="Genomic_DNA"/>
</dbReference>
<feature type="chain" id="PRO_5035859897" evidence="2">
    <location>
        <begin position="23"/>
        <end position="83"/>
    </location>
</feature>
<evidence type="ECO:0000256" key="2">
    <source>
        <dbReference type="SAM" id="SignalP"/>
    </source>
</evidence>
<comment type="caution">
    <text evidence="3">The sequence shown here is derived from an EMBL/GenBank/DDBJ whole genome shotgun (WGS) entry which is preliminary data.</text>
</comment>
<keyword evidence="2" id="KW-0732">Signal</keyword>
<evidence type="ECO:0000313" key="4">
    <source>
        <dbReference type="Proteomes" id="UP000594638"/>
    </source>
</evidence>
<dbReference type="Proteomes" id="UP000594638">
    <property type="component" value="Unassembled WGS sequence"/>
</dbReference>